<protein>
    <submittedName>
        <fullName evidence="2">Uncharacterized protein</fullName>
    </submittedName>
</protein>
<feature type="compositionally biased region" description="Basic and acidic residues" evidence="1">
    <location>
        <begin position="49"/>
        <end position="63"/>
    </location>
</feature>
<feature type="compositionally biased region" description="Polar residues" evidence="1">
    <location>
        <begin position="78"/>
        <end position="90"/>
    </location>
</feature>
<gene>
    <name evidence="2" type="ORF">OCBIM_22014999mg</name>
</gene>
<feature type="region of interest" description="Disordered" evidence="1">
    <location>
        <begin position="195"/>
        <end position="224"/>
    </location>
</feature>
<name>A0A0L8HGQ2_OCTBM</name>
<dbReference type="AlphaFoldDB" id="A0A0L8HGQ2"/>
<dbReference type="EMBL" id="KQ418194">
    <property type="protein sequence ID" value="KOF88288.1"/>
    <property type="molecule type" value="Genomic_DNA"/>
</dbReference>
<reference evidence="2" key="1">
    <citation type="submission" date="2015-07" db="EMBL/GenBank/DDBJ databases">
        <title>MeaNS - Measles Nucleotide Surveillance Program.</title>
        <authorList>
            <person name="Tran T."/>
            <person name="Druce J."/>
        </authorList>
    </citation>
    <scope>NUCLEOTIDE SEQUENCE</scope>
    <source>
        <strain evidence="2">UCB-OBI-ISO-001</strain>
        <tissue evidence="2">Gonad</tissue>
    </source>
</reference>
<accession>A0A0L8HGQ2</accession>
<feature type="region of interest" description="Disordered" evidence="1">
    <location>
        <begin position="47"/>
        <end position="90"/>
    </location>
</feature>
<proteinExistence type="predicted"/>
<feature type="compositionally biased region" description="Low complexity" evidence="1">
    <location>
        <begin position="197"/>
        <end position="224"/>
    </location>
</feature>
<dbReference type="EMBL" id="KQ418194">
    <property type="protein sequence ID" value="KOF88290.1"/>
    <property type="molecule type" value="Genomic_DNA"/>
</dbReference>
<sequence length="358" mass="39470">MMVATPITEQLSTKCSKHHIDVTSDVDDSLKVFANGDSEISLIQKAKIKKTEEKKADSEKLEENSQSDSMLTDDGDTETSSIGSNKGSNGLITDEIKVDEQVIEKKIKKKYYWYGNHKLVKPIKDIPPRFQQMLAETNAEKMRCEGRPIILQQQIDQNRNDVNITSTSFNPEAQCFIPNEIFDKMDANIKDMSLPMTNRVNNSSSSDSSSSCSSNSSNTSNSMVCSRSGCGNVVSGTHSEMLSPVNGAHVPFSASPIYTIHIYSSANTPMANANITSSANPCCMHATNSCANMYTSANNQQPLQAPVYYTSQPFSQPTYATAEYQPFRHSANHAQSVQYAPCITYTQNHQYPLAAMPH</sequence>
<evidence type="ECO:0000313" key="2">
    <source>
        <dbReference type="EMBL" id="KOF88289.1"/>
    </source>
</evidence>
<dbReference type="OrthoDB" id="20273at2759"/>
<organism evidence="2">
    <name type="scientific">Octopus bimaculoides</name>
    <name type="common">California two-spotted octopus</name>
    <dbReference type="NCBI Taxonomy" id="37653"/>
    <lineage>
        <taxon>Eukaryota</taxon>
        <taxon>Metazoa</taxon>
        <taxon>Spiralia</taxon>
        <taxon>Lophotrochozoa</taxon>
        <taxon>Mollusca</taxon>
        <taxon>Cephalopoda</taxon>
        <taxon>Coleoidea</taxon>
        <taxon>Octopodiformes</taxon>
        <taxon>Octopoda</taxon>
        <taxon>Incirrata</taxon>
        <taxon>Octopodidae</taxon>
        <taxon>Octopus</taxon>
    </lineage>
</organism>
<evidence type="ECO:0000256" key="1">
    <source>
        <dbReference type="SAM" id="MobiDB-lite"/>
    </source>
</evidence>
<dbReference type="EMBL" id="KQ418194">
    <property type="protein sequence ID" value="KOF88289.1"/>
    <property type="molecule type" value="Genomic_DNA"/>
</dbReference>